<dbReference type="Gene3D" id="2.130.10.10">
    <property type="entry name" value="YVTN repeat-like/Quinoprotein amine dehydrogenase"/>
    <property type="match status" value="1"/>
</dbReference>
<name>A0A7J8FP01_ROUAE</name>
<evidence type="ECO:0000256" key="2">
    <source>
        <dbReference type="ARBA" id="ARBA00022574"/>
    </source>
</evidence>
<reference evidence="7 8" key="1">
    <citation type="journal article" date="2020" name="Nature">
        <title>Six reference-quality genomes reveal evolution of bat adaptations.</title>
        <authorList>
            <person name="Jebb D."/>
            <person name="Huang Z."/>
            <person name="Pippel M."/>
            <person name="Hughes G.M."/>
            <person name="Lavrichenko K."/>
            <person name="Devanna P."/>
            <person name="Winkler S."/>
            <person name="Jermiin L.S."/>
            <person name="Skirmuntt E.C."/>
            <person name="Katzourakis A."/>
            <person name="Burkitt-Gray L."/>
            <person name="Ray D.A."/>
            <person name="Sullivan K.A.M."/>
            <person name="Roscito J.G."/>
            <person name="Kirilenko B.M."/>
            <person name="Davalos L.M."/>
            <person name="Corthals A.P."/>
            <person name="Power M.L."/>
            <person name="Jones G."/>
            <person name="Ransome R.D."/>
            <person name="Dechmann D.K.N."/>
            <person name="Locatelli A.G."/>
            <person name="Puechmaille S.J."/>
            <person name="Fedrigo O."/>
            <person name="Jarvis E.D."/>
            <person name="Hiller M."/>
            <person name="Vernes S.C."/>
            <person name="Myers E.W."/>
            <person name="Teeling E.C."/>
        </authorList>
    </citation>
    <scope>NUCLEOTIDE SEQUENCE [LARGE SCALE GENOMIC DNA]</scope>
    <source>
        <strain evidence="7">MRouAeg1</strain>
        <tissue evidence="7">Muscle</tissue>
    </source>
</reference>
<dbReference type="Pfam" id="PF21032">
    <property type="entry name" value="PROPPIN"/>
    <property type="match status" value="2"/>
</dbReference>
<dbReference type="InterPro" id="IPR001680">
    <property type="entry name" value="WD40_rpt"/>
</dbReference>
<evidence type="ECO:0000256" key="3">
    <source>
        <dbReference type="ARBA" id="ARBA00022737"/>
    </source>
</evidence>
<dbReference type="InterPro" id="IPR036322">
    <property type="entry name" value="WD40_repeat_dom_sf"/>
</dbReference>
<dbReference type="GO" id="GO:0006914">
    <property type="term" value="P:autophagy"/>
    <property type="evidence" value="ECO:0007669"/>
    <property type="project" value="UniProtKB-KW"/>
</dbReference>
<accession>A0A7J8FP01</accession>
<keyword evidence="8" id="KW-1185">Reference proteome</keyword>
<dbReference type="PANTHER" id="PTHR11227">
    <property type="entry name" value="WD-REPEAT PROTEIN INTERACTING WITH PHOSPHOINOSIDES WIPI -RELATED"/>
    <property type="match status" value="1"/>
</dbReference>
<proteinExistence type="inferred from homology"/>
<keyword evidence="5" id="KW-0446">Lipid-binding</keyword>
<evidence type="ECO:0000256" key="6">
    <source>
        <dbReference type="ARBA" id="ARBA00025740"/>
    </source>
</evidence>
<dbReference type="Proteomes" id="UP000593571">
    <property type="component" value="Unassembled WGS sequence"/>
</dbReference>
<evidence type="ECO:0000313" key="8">
    <source>
        <dbReference type="Proteomes" id="UP000593571"/>
    </source>
</evidence>
<dbReference type="SMART" id="SM00320">
    <property type="entry name" value="WD40"/>
    <property type="match status" value="3"/>
</dbReference>
<keyword evidence="4" id="KW-0072">Autophagy</keyword>
<protein>
    <submittedName>
        <fullName evidence="7">WD repeat domain, phosphoinositide interacting 2</fullName>
    </submittedName>
</protein>
<keyword evidence="2" id="KW-0853">WD repeat</keyword>
<dbReference type="SUPFAM" id="SSF50978">
    <property type="entry name" value="WD40 repeat-like"/>
    <property type="match status" value="1"/>
</dbReference>
<comment type="subcellular location">
    <subcellularLocation>
        <location evidence="1">Preautophagosomal structure</location>
    </subcellularLocation>
</comment>
<evidence type="ECO:0000313" key="7">
    <source>
        <dbReference type="EMBL" id="KAF6449390.1"/>
    </source>
</evidence>
<dbReference type="GO" id="GO:0000407">
    <property type="term" value="C:phagophore assembly site"/>
    <property type="evidence" value="ECO:0007669"/>
    <property type="project" value="UniProtKB-SubCell"/>
</dbReference>
<evidence type="ECO:0000256" key="4">
    <source>
        <dbReference type="ARBA" id="ARBA00023006"/>
    </source>
</evidence>
<evidence type="ECO:0000256" key="5">
    <source>
        <dbReference type="ARBA" id="ARBA00023121"/>
    </source>
</evidence>
<gene>
    <name evidence="7" type="ORF">HJG63_020677</name>
</gene>
<keyword evidence="3" id="KW-0677">Repeat</keyword>
<comment type="caution">
    <text evidence="7">The sequence shown here is derived from an EMBL/GenBank/DDBJ whole genome shotgun (WGS) entry which is preliminary data.</text>
</comment>
<dbReference type="InterPro" id="IPR048720">
    <property type="entry name" value="PROPPIN"/>
</dbReference>
<dbReference type="EMBL" id="JACASE010000007">
    <property type="protein sequence ID" value="KAF6449390.1"/>
    <property type="molecule type" value="Genomic_DNA"/>
</dbReference>
<organism evidence="7 8">
    <name type="scientific">Rousettus aegyptiacus</name>
    <name type="common">Egyptian fruit bat</name>
    <name type="synonym">Pteropus aegyptiacus</name>
    <dbReference type="NCBI Taxonomy" id="9407"/>
    <lineage>
        <taxon>Eukaryota</taxon>
        <taxon>Metazoa</taxon>
        <taxon>Chordata</taxon>
        <taxon>Craniata</taxon>
        <taxon>Vertebrata</taxon>
        <taxon>Euteleostomi</taxon>
        <taxon>Mammalia</taxon>
        <taxon>Eutheria</taxon>
        <taxon>Laurasiatheria</taxon>
        <taxon>Chiroptera</taxon>
        <taxon>Yinpterochiroptera</taxon>
        <taxon>Pteropodoidea</taxon>
        <taxon>Pteropodidae</taxon>
        <taxon>Rousettinae</taxon>
        <taxon>Rousettus</taxon>
    </lineage>
</organism>
<dbReference type="GO" id="GO:0008289">
    <property type="term" value="F:lipid binding"/>
    <property type="evidence" value="ECO:0007669"/>
    <property type="project" value="UniProtKB-KW"/>
</dbReference>
<dbReference type="AlphaFoldDB" id="A0A7J8FP01"/>
<sequence>MNLASQSGEAGAGQLLFANFNQDITSLAVGSKSGYKFFSLSSVDKLEQIYECTDTEDVCIVERLFSSSLVAIVSLKAPRKLKVCHFKKGTEICNYSYSNTILAVKLNRQRLIVCLEESLYIHNIRDMKVLHTIRETPPNPAGLCALSINNDNCYLAYPGSATIGEVQVFDTVNLRAANMIPAHDSPLAALAFDASGTKLATASEKGTVIRVFSIPEGQKLFEFRRGVKSAGSLSTWILVARPGSLGPPLPAGLTPLHTPPLCVPCPVALSPSQWPLRTAKLRLHVGLRVLSPVHGLSCWCVSICSLAFSMDGMFLSASSNTETVHIFKLETVKEKPQEEPTTWTGYFGKVLMASTSYLPSQVTEMFNQGRAFATVRLPFCGHKNICSLATIQKIPRLLVGASDGYLYMYNLDPQEGGECTLMKQHKLDGSVETTNEILDSASHDCPLVTQTYSTAVAKGTHMPASPTRLAYTDELGAAGGTCLEDEASALRLGEDSEHPPMILRTD</sequence>
<comment type="similarity">
    <text evidence="6">Belongs to the WD repeat PROPPIN family.</text>
</comment>
<dbReference type="InterPro" id="IPR015943">
    <property type="entry name" value="WD40/YVTN_repeat-like_dom_sf"/>
</dbReference>
<evidence type="ECO:0000256" key="1">
    <source>
        <dbReference type="ARBA" id="ARBA00004329"/>
    </source>
</evidence>